<dbReference type="Pfam" id="PF12697">
    <property type="entry name" value="Abhydrolase_6"/>
    <property type="match status" value="1"/>
</dbReference>
<proteinExistence type="predicted"/>
<keyword evidence="4" id="KW-1185">Reference proteome</keyword>
<protein>
    <submittedName>
        <fullName evidence="3">Alpha/beta hydrolase</fullName>
    </submittedName>
</protein>
<accession>A0A7H9ASU5</accession>
<dbReference type="Gene3D" id="3.40.50.1820">
    <property type="entry name" value="alpha/beta hydrolase"/>
    <property type="match status" value="1"/>
</dbReference>
<dbReference type="GO" id="GO:0016020">
    <property type="term" value="C:membrane"/>
    <property type="evidence" value="ECO:0007669"/>
    <property type="project" value="TreeGrafter"/>
</dbReference>
<dbReference type="Proteomes" id="UP000509302">
    <property type="component" value="Chromosome"/>
</dbReference>
<dbReference type="PANTHER" id="PTHR43798">
    <property type="entry name" value="MONOACYLGLYCEROL LIPASE"/>
    <property type="match status" value="1"/>
</dbReference>
<dbReference type="AlphaFoldDB" id="A0A7H9ASU5"/>
<dbReference type="InterPro" id="IPR000073">
    <property type="entry name" value="AB_hydrolase_1"/>
</dbReference>
<name>A0A7H9ASU5_9FLAO</name>
<evidence type="ECO:0000259" key="2">
    <source>
        <dbReference type="Pfam" id="PF12697"/>
    </source>
</evidence>
<dbReference type="KEGG" id="cagg:HYG79_14725"/>
<evidence type="ECO:0000313" key="3">
    <source>
        <dbReference type="EMBL" id="QLG46548.1"/>
    </source>
</evidence>
<dbReference type="PRINTS" id="PR00111">
    <property type="entry name" value="ABHYDROLASE"/>
</dbReference>
<evidence type="ECO:0000313" key="4">
    <source>
        <dbReference type="Proteomes" id="UP000509302"/>
    </source>
</evidence>
<dbReference type="RefSeq" id="WP_179242827.1">
    <property type="nucleotide sequence ID" value="NZ_CP058595.1"/>
</dbReference>
<organism evidence="3 4">
    <name type="scientific">Costertonia aggregata</name>
    <dbReference type="NCBI Taxonomy" id="343403"/>
    <lineage>
        <taxon>Bacteria</taxon>
        <taxon>Pseudomonadati</taxon>
        <taxon>Bacteroidota</taxon>
        <taxon>Flavobacteriia</taxon>
        <taxon>Flavobacteriales</taxon>
        <taxon>Flavobacteriaceae</taxon>
        <taxon>Costertonia</taxon>
    </lineage>
</organism>
<feature type="domain" description="AB hydrolase-1" evidence="2">
    <location>
        <begin position="15"/>
        <end position="240"/>
    </location>
</feature>
<gene>
    <name evidence="3" type="ORF">HYG79_14725</name>
</gene>
<sequence length="251" mass="28505">MKYNYEILGKGNHTIVLVHYFGGSGKSWDWVAKRLRKKFRIITITLPGFGGTTPLPELSIFDFAKYINGCIEEIGLDNYLLCGHSMSTKLALYATQITRGIPPKGLVLIAPSPPTIEKMTDEEKNRMLKHPDKNEAIATVENATVKTLRKRRFKLAVESQLQIDEKTWDWWLEKGMLHSIADRIQGIETPTFVICANEDPVIPMNDIFEEVLPYLHKPRLIQLSGCGHLIPLESPRKLAKRLRQIANTVLS</sequence>
<keyword evidence="1 3" id="KW-0378">Hydrolase</keyword>
<dbReference type="PANTHER" id="PTHR43798:SF31">
    <property type="entry name" value="AB HYDROLASE SUPERFAMILY PROTEIN YCLE"/>
    <property type="match status" value="1"/>
</dbReference>
<dbReference type="GO" id="GO:0016787">
    <property type="term" value="F:hydrolase activity"/>
    <property type="evidence" value="ECO:0007669"/>
    <property type="project" value="UniProtKB-KW"/>
</dbReference>
<reference evidence="3 4" key="1">
    <citation type="journal article" date="2006" name="Int. J. Syst. Evol. Microbiol.">
        <title>Costertonia aggregata gen. nov., sp. nov., a mesophilic marine bacterium of the family Flavobacteriaceae, isolated from a mature biofilm.</title>
        <authorList>
            <person name="Kwon K.K."/>
            <person name="Lee Y.K."/>
            <person name="Lee H.K."/>
        </authorList>
    </citation>
    <scope>NUCLEOTIDE SEQUENCE [LARGE SCALE GENOMIC DNA]</scope>
    <source>
        <strain evidence="3 4">KCCM 42265</strain>
    </source>
</reference>
<evidence type="ECO:0000256" key="1">
    <source>
        <dbReference type="ARBA" id="ARBA00022801"/>
    </source>
</evidence>
<dbReference type="EMBL" id="CP058595">
    <property type="protein sequence ID" value="QLG46548.1"/>
    <property type="molecule type" value="Genomic_DNA"/>
</dbReference>
<dbReference type="InterPro" id="IPR050266">
    <property type="entry name" value="AB_hydrolase_sf"/>
</dbReference>
<dbReference type="SUPFAM" id="SSF53474">
    <property type="entry name" value="alpha/beta-Hydrolases"/>
    <property type="match status" value="1"/>
</dbReference>
<dbReference type="InterPro" id="IPR029058">
    <property type="entry name" value="AB_hydrolase_fold"/>
</dbReference>